<dbReference type="EMBL" id="JAZEWV010000002">
    <property type="protein sequence ID" value="MEE4541025.1"/>
    <property type="molecule type" value="Genomic_DNA"/>
</dbReference>
<evidence type="ECO:0000313" key="2">
    <source>
        <dbReference type="Proteomes" id="UP001344658"/>
    </source>
</evidence>
<organism evidence="1 2">
    <name type="scientific">Actinacidiphila polyblastidii</name>
    <dbReference type="NCBI Taxonomy" id="3110430"/>
    <lineage>
        <taxon>Bacteria</taxon>
        <taxon>Bacillati</taxon>
        <taxon>Actinomycetota</taxon>
        <taxon>Actinomycetes</taxon>
        <taxon>Kitasatosporales</taxon>
        <taxon>Streptomycetaceae</taxon>
        <taxon>Actinacidiphila</taxon>
    </lineage>
</organism>
<dbReference type="Proteomes" id="UP001344658">
    <property type="component" value="Unassembled WGS sequence"/>
</dbReference>
<name>A0ABU7P5D3_9ACTN</name>
<gene>
    <name evidence="1" type="ORF">V2S66_03455</name>
</gene>
<accession>A0ABU7P5D3</accession>
<comment type="caution">
    <text evidence="1">The sequence shown here is derived from an EMBL/GenBank/DDBJ whole genome shotgun (WGS) entry which is preliminary data.</text>
</comment>
<sequence>MDERTGVLTVQDFLDEHLSPSRRIHHLEELCGQFTAQPLDSTLLSLRAVLVHRIGLEDYRRLHVLISHLYHSCGASIPQTTVLRSEVNRAVARRETPAELAHARR</sequence>
<dbReference type="RefSeq" id="WP_330792920.1">
    <property type="nucleotide sequence ID" value="NZ_JAZEWV010000002.1"/>
</dbReference>
<evidence type="ECO:0000313" key="1">
    <source>
        <dbReference type="EMBL" id="MEE4541025.1"/>
    </source>
</evidence>
<protein>
    <submittedName>
        <fullName evidence="1">Uncharacterized protein</fullName>
    </submittedName>
</protein>
<reference evidence="1 2" key="1">
    <citation type="submission" date="2023-12" db="EMBL/GenBank/DDBJ databases">
        <title>Streptomyces sp. V4-01.</title>
        <authorList>
            <person name="Somphong A."/>
            <person name="Phongsopitanun W."/>
        </authorList>
    </citation>
    <scope>NUCLEOTIDE SEQUENCE [LARGE SCALE GENOMIC DNA]</scope>
    <source>
        <strain evidence="1 2">V4-01</strain>
    </source>
</reference>
<proteinExistence type="predicted"/>
<keyword evidence="2" id="KW-1185">Reference proteome</keyword>